<gene>
    <name evidence="1" type="ORF">Rhow_000636</name>
</gene>
<dbReference type="AlphaFoldDB" id="A0A402C2H9"/>
<evidence type="ECO:0000313" key="1">
    <source>
        <dbReference type="EMBL" id="GCE37790.1"/>
    </source>
</evidence>
<name>A0A402C2H9_RHOWR</name>
<dbReference type="Proteomes" id="UP000287519">
    <property type="component" value="Unassembled WGS sequence"/>
</dbReference>
<protein>
    <submittedName>
        <fullName evidence="1">Putative transposase</fullName>
    </submittedName>
</protein>
<proteinExistence type="predicted"/>
<accession>A0A402C2H9</accession>
<dbReference type="EMBL" id="BHYM01000012">
    <property type="protein sequence ID" value="GCE37790.1"/>
    <property type="molecule type" value="Genomic_DNA"/>
</dbReference>
<organism evidence="1 2">
    <name type="scientific">Rhodococcus wratislaviensis</name>
    <name type="common">Tsukamurella wratislaviensis</name>
    <dbReference type="NCBI Taxonomy" id="44752"/>
    <lineage>
        <taxon>Bacteria</taxon>
        <taxon>Bacillati</taxon>
        <taxon>Actinomycetota</taxon>
        <taxon>Actinomycetes</taxon>
        <taxon>Mycobacteriales</taxon>
        <taxon>Nocardiaceae</taxon>
        <taxon>Rhodococcus</taxon>
    </lineage>
</organism>
<evidence type="ECO:0000313" key="2">
    <source>
        <dbReference type="Proteomes" id="UP000287519"/>
    </source>
</evidence>
<keyword evidence="2" id="KW-1185">Reference proteome</keyword>
<reference evidence="1 2" key="1">
    <citation type="submission" date="2018-11" db="EMBL/GenBank/DDBJ databases">
        <title>Microbial catabolism of amino acid.</title>
        <authorList>
            <person name="Hibi M."/>
            <person name="Ogawa J."/>
        </authorList>
    </citation>
    <scope>NUCLEOTIDE SEQUENCE [LARGE SCALE GENOMIC DNA]</scope>
    <source>
        <strain evidence="1 2">C31-06</strain>
    </source>
</reference>
<sequence>MIERTLSWLVRCHRLDHDYERLPAHSEAFIKWAMIGLMTRRLAPTPGRRPWQSTRAS</sequence>
<comment type="caution">
    <text evidence="1">The sequence shown here is derived from an EMBL/GenBank/DDBJ whole genome shotgun (WGS) entry which is preliminary data.</text>
</comment>